<accession>A0A6M1SYV3</accession>
<feature type="transmembrane region" description="Helical" evidence="1">
    <location>
        <begin position="76"/>
        <end position="96"/>
    </location>
</feature>
<feature type="transmembrane region" description="Helical" evidence="1">
    <location>
        <begin position="50"/>
        <end position="69"/>
    </location>
</feature>
<organism evidence="2 3">
    <name type="scientific">Halalkalibaculum roseum</name>
    <dbReference type="NCBI Taxonomy" id="2709311"/>
    <lineage>
        <taxon>Bacteria</taxon>
        <taxon>Pseudomonadati</taxon>
        <taxon>Balneolota</taxon>
        <taxon>Balneolia</taxon>
        <taxon>Balneolales</taxon>
        <taxon>Balneolaceae</taxon>
        <taxon>Halalkalibaculum</taxon>
    </lineage>
</organism>
<reference evidence="2 3" key="1">
    <citation type="submission" date="2020-02" db="EMBL/GenBank/DDBJ databases">
        <title>Balneolaceae bacterium YR4-1, complete genome.</title>
        <authorList>
            <person name="Li Y."/>
            <person name="Wu S."/>
        </authorList>
    </citation>
    <scope>NUCLEOTIDE SEQUENCE [LARGE SCALE GENOMIC DNA]</scope>
    <source>
        <strain evidence="2 3">YR4-1</strain>
    </source>
</reference>
<evidence type="ECO:0000313" key="2">
    <source>
        <dbReference type="EMBL" id="NGP76354.1"/>
    </source>
</evidence>
<dbReference type="Proteomes" id="UP000473278">
    <property type="component" value="Unassembled WGS sequence"/>
</dbReference>
<sequence length="135" mass="15010">MIRSISAIFIGQLTIILLNSIVRMAVGLYLGIEFTLSGITYLPGFPWEVLIVALSVVYGFIAGILLCLISTDNSRLEILGLTLIITGVGLFDYYYLGASEPLWYFLINTGLLIAGLFLSYRYMKTNDNILEQKIS</sequence>
<dbReference type="RefSeq" id="WP_165140628.1">
    <property type="nucleotide sequence ID" value="NZ_JAALLT010000002.1"/>
</dbReference>
<keyword evidence="1" id="KW-1133">Transmembrane helix</keyword>
<evidence type="ECO:0000313" key="3">
    <source>
        <dbReference type="Proteomes" id="UP000473278"/>
    </source>
</evidence>
<gene>
    <name evidence="2" type="ORF">G3570_06905</name>
</gene>
<protein>
    <submittedName>
        <fullName evidence="2">Uncharacterized protein</fullName>
    </submittedName>
</protein>
<dbReference type="AlphaFoldDB" id="A0A6M1SYV3"/>
<evidence type="ECO:0000256" key="1">
    <source>
        <dbReference type="SAM" id="Phobius"/>
    </source>
</evidence>
<keyword evidence="1" id="KW-0812">Transmembrane</keyword>
<keyword evidence="1" id="KW-0472">Membrane</keyword>
<dbReference type="EMBL" id="JAALLT010000002">
    <property type="protein sequence ID" value="NGP76354.1"/>
    <property type="molecule type" value="Genomic_DNA"/>
</dbReference>
<proteinExistence type="predicted"/>
<comment type="caution">
    <text evidence="2">The sequence shown here is derived from an EMBL/GenBank/DDBJ whole genome shotgun (WGS) entry which is preliminary data.</text>
</comment>
<feature type="transmembrane region" description="Helical" evidence="1">
    <location>
        <begin position="7"/>
        <end position="30"/>
    </location>
</feature>
<feature type="transmembrane region" description="Helical" evidence="1">
    <location>
        <begin position="102"/>
        <end position="123"/>
    </location>
</feature>
<keyword evidence="3" id="KW-1185">Reference proteome</keyword>
<name>A0A6M1SYV3_9BACT</name>